<proteinExistence type="predicted"/>
<organism evidence="1 2">
    <name type="scientific">Morococcus cerebrosus</name>
    <dbReference type="NCBI Taxonomy" id="1056807"/>
    <lineage>
        <taxon>Bacteria</taxon>
        <taxon>Pseudomonadati</taxon>
        <taxon>Pseudomonadota</taxon>
        <taxon>Betaproteobacteria</taxon>
        <taxon>Neisseriales</taxon>
        <taxon>Neisseriaceae</taxon>
        <taxon>Morococcus</taxon>
    </lineage>
</organism>
<gene>
    <name evidence="1" type="ORF">MCC93_18970</name>
</gene>
<dbReference type="EMBL" id="JUFZ01000091">
    <property type="protein sequence ID" value="KIC06658.1"/>
    <property type="molecule type" value="Genomic_DNA"/>
</dbReference>
<comment type="caution">
    <text evidence="1">The sequence shown here is derived from an EMBL/GenBank/DDBJ whole genome shotgun (WGS) entry which is preliminary data.</text>
</comment>
<protein>
    <submittedName>
        <fullName evidence="1">Uncharacterized protein</fullName>
    </submittedName>
</protein>
<dbReference type="AlphaFoldDB" id="A0A0C1ECY2"/>
<dbReference type="PATRIC" id="fig|1056807.3.peg.1821"/>
<evidence type="ECO:0000313" key="2">
    <source>
        <dbReference type="Proteomes" id="UP000031390"/>
    </source>
</evidence>
<name>A0A0C1ECY2_9NEIS</name>
<accession>A0A0C1ECY2</accession>
<sequence>MVDGLEVLTILDLTVTKRPEAGMRFRGVWVSDDLCGVCNTYLKKPILQAAAIRTE</sequence>
<reference evidence="1 2" key="1">
    <citation type="submission" date="2014-12" db="EMBL/GenBank/DDBJ databases">
        <title>Genome sequence of Morococcus cerebrosus.</title>
        <authorList>
            <person name="Shin S.-K."/>
            <person name="Yi H."/>
        </authorList>
    </citation>
    <scope>NUCLEOTIDE SEQUENCE [LARGE SCALE GENOMIC DNA]</scope>
    <source>
        <strain evidence="1 2">CIP 81.93</strain>
    </source>
</reference>
<evidence type="ECO:0000313" key="1">
    <source>
        <dbReference type="EMBL" id="KIC06658.1"/>
    </source>
</evidence>
<dbReference type="Proteomes" id="UP000031390">
    <property type="component" value="Unassembled WGS sequence"/>
</dbReference>